<dbReference type="Gene3D" id="2.130.10.10">
    <property type="entry name" value="YVTN repeat-like/Quinoprotein amine dehydrogenase"/>
    <property type="match status" value="2"/>
</dbReference>
<reference evidence="5" key="1">
    <citation type="submission" date="2021-01" db="EMBL/GenBank/DDBJ databases">
        <authorList>
            <person name="Corre E."/>
            <person name="Pelletier E."/>
            <person name="Niang G."/>
            <person name="Scheremetjew M."/>
            <person name="Finn R."/>
            <person name="Kale V."/>
            <person name="Holt S."/>
            <person name="Cochrane G."/>
            <person name="Meng A."/>
            <person name="Brown T."/>
            <person name="Cohen L."/>
        </authorList>
    </citation>
    <scope>NUCLEOTIDE SEQUENCE</scope>
    <source>
        <strain evidence="5">CCMP 769</strain>
    </source>
</reference>
<dbReference type="PANTHER" id="PTHR19854">
    <property type="entry name" value="TRANSDUCIN BETA-LIKE 3"/>
    <property type="match status" value="1"/>
</dbReference>
<feature type="compositionally biased region" description="Basic and acidic residues" evidence="4">
    <location>
        <begin position="25"/>
        <end position="34"/>
    </location>
</feature>
<dbReference type="AlphaFoldDB" id="A0A7S2ZFW5"/>
<dbReference type="InterPro" id="IPR015943">
    <property type="entry name" value="WD40/YVTN_repeat-like_dom_sf"/>
</dbReference>
<organism evidence="5">
    <name type="scientific">Rhodosorus marinus</name>
    <dbReference type="NCBI Taxonomy" id="101924"/>
    <lineage>
        <taxon>Eukaryota</taxon>
        <taxon>Rhodophyta</taxon>
        <taxon>Stylonematophyceae</taxon>
        <taxon>Stylonematales</taxon>
        <taxon>Stylonemataceae</taxon>
        <taxon>Rhodosorus</taxon>
    </lineage>
</organism>
<feature type="repeat" description="WD" evidence="3">
    <location>
        <begin position="275"/>
        <end position="297"/>
    </location>
</feature>
<sequence length="430" mass="46225">MLDSRLGPTHGSEVASARNVNVKQRVSERERQGTSERPPAADIKCASGSSLLRGSSFIRAPQRTSIFFGNAKCYDFLPESPSQALPGCRLGTGRCELRIKEAMSSLRSSPAPTKVFRGHAYDVMSLAFIGDAHLASGDVKGNLRLWNISELETTSQKLTHGGESILGLRSCGGITSGGILSHGRDGRILEWEYGKSGELTELGEVCTGLAEGFCKFDVYSTEGKTRFSYLAAAESERSTSIGIYAGSGDQVASLTQREKSWGMCTALQFHDEYNLVSGHEDGRLRLWDLRAGSAVAEESISDEPIFALARHPVDGTFVCGGASSDVVSFKIASNEFSRLQAAILRNPGVSQMCFRSDGRILVVACWDGGVRVFGTKSGKDGQLRALASLRYHEAMVHCCAAHGVGGLFASSGDDRRIALWDVYAGKMSNV</sequence>
<protein>
    <recommendedName>
        <fullName evidence="6">Anaphase-promoting complex subunit 4 WD40 domain-containing protein</fullName>
    </recommendedName>
</protein>
<dbReference type="EMBL" id="HBHW01008618">
    <property type="protein sequence ID" value="CAE0038557.1"/>
    <property type="molecule type" value="Transcribed_RNA"/>
</dbReference>
<evidence type="ECO:0000256" key="2">
    <source>
        <dbReference type="ARBA" id="ARBA00022737"/>
    </source>
</evidence>
<feature type="repeat" description="WD" evidence="3">
    <location>
        <begin position="389"/>
        <end position="430"/>
    </location>
</feature>
<dbReference type="PANTHER" id="PTHR19854:SF1">
    <property type="entry name" value="GUANINE NUCLEOTIDE-BINDING PROTEIN SUBUNIT BETA-LIKE PROTEIN 1"/>
    <property type="match status" value="1"/>
</dbReference>
<name>A0A7S2ZFW5_9RHOD</name>
<evidence type="ECO:0008006" key="6">
    <source>
        <dbReference type="Google" id="ProtNLM"/>
    </source>
</evidence>
<evidence type="ECO:0000313" key="5">
    <source>
        <dbReference type="EMBL" id="CAE0038557.1"/>
    </source>
</evidence>
<evidence type="ECO:0000256" key="4">
    <source>
        <dbReference type="SAM" id="MobiDB-lite"/>
    </source>
</evidence>
<proteinExistence type="predicted"/>
<accession>A0A7S2ZFW5</accession>
<evidence type="ECO:0000256" key="1">
    <source>
        <dbReference type="ARBA" id="ARBA00022574"/>
    </source>
</evidence>
<dbReference type="InterPro" id="IPR020472">
    <property type="entry name" value="WD40_PAC1"/>
</dbReference>
<dbReference type="InterPro" id="IPR001680">
    <property type="entry name" value="WD40_rpt"/>
</dbReference>
<dbReference type="PRINTS" id="PR00320">
    <property type="entry name" value="GPROTEINBRPT"/>
</dbReference>
<dbReference type="InterPro" id="IPR036322">
    <property type="entry name" value="WD40_repeat_dom_sf"/>
</dbReference>
<keyword evidence="1 3" id="KW-0853">WD repeat</keyword>
<feature type="repeat" description="WD" evidence="3">
    <location>
        <begin position="116"/>
        <end position="156"/>
    </location>
</feature>
<dbReference type="PROSITE" id="PS50294">
    <property type="entry name" value="WD_REPEATS_REGION"/>
    <property type="match status" value="1"/>
</dbReference>
<evidence type="ECO:0000256" key="3">
    <source>
        <dbReference type="PROSITE-ProRule" id="PRU00221"/>
    </source>
</evidence>
<gene>
    <name evidence="5" type="ORF">RMAR00112_LOCUS6516</name>
</gene>
<dbReference type="Pfam" id="PF00400">
    <property type="entry name" value="WD40"/>
    <property type="match status" value="4"/>
</dbReference>
<keyword evidence="2" id="KW-0677">Repeat</keyword>
<feature type="region of interest" description="Disordered" evidence="4">
    <location>
        <begin position="1"/>
        <end position="42"/>
    </location>
</feature>
<dbReference type="PROSITE" id="PS50082">
    <property type="entry name" value="WD_REPEATS_2"/>
    <property type="match status" value="3"/>
</dbReference>
<dbReference type="SMART" id="SM00320">
    <property type="entry name" value="WD40"/>
    <property type="match status" value="4"/>
</dbReference>
<dbReference type="SUPFAM" id="SSF50978">
    <property type="entry name" value="WD40 repeat-like"/>
    <property type="match status" value="1"/>
</dbReference>